<keyword evidence="3" id="KW-1185">Reference proteome</keyword>
<evidence type="ECO:0000256" key="1">
    <source>
        <dbReference type="SAM" id="Phobius"/>
    </source>
</evidence>
<gene>
    <name evidence="2" type="ORF">BT63DRAFT_231540</name>
</gene>
<feature type="transmembrane region" description="Helical" evidence="1">
    <location>
        <begin position="569"/>
        <end position="591"/>
    </location>
</feature>
<dbReference type="AlphaFoldDB" id="A0A6A6UFD2"/>
<evidence type="ECO:0000313" key="2">
    <source>
        <dbReference type="EMBL" id="KAF2670197.1"/>
    </source>
</evidence>
<keyword evidence="1" id="KW-0472">Membrane</keyword>
<reference evidence="2" key="1">
    <citation type="journal article" date="2020" name="Stud. Mycol.">
        <title>101 Dothideomycetes genomes: a test case for predicting lifestyles and emergence of pathogens.</title>
        <authorList>
            <person name="Haridas S."/>
            <person name="Albert R."/>
            <person name="Binder M."/>
            <person name="Bloem J."/>
            <person name="Labutti K."/>
            <person name="Salamov A."/>
            <person name="Andreopoulos B."/>
            <person name="Baker S."/>
            <person name="Barry K."/>
            <person name="Bills G."/>
            <person name="Bluhm B."/>
            <person name="Cannon C."/>
            <person name="Castanera R."/>
            <person name="Culley D."/>
            <person name="Daum C."/>
            <person name="Ezra D."/>
            <person name="Gonzalez J."/>
            <person name="Henrissat B."/>
            <person name="Kuo A."/>
            <person name="Liang C."/>
            <person name="Lipzen A."/>
            <person name="Lutzoni F."/>
            <person name="Magnuson J."/>
            <person name="Mondo S."/>
            <person name="Nolan M."/>
            <person name="Ohm R."/>
            <person name="Pangilinan J."/>
            <person name="Park H.-J."/>
            <person name="Ramirez L."/>
            <person name="Alfaro M."/>
            <person name="Sun H."/>
            <person name="Tritt A."/>
            <person name="Yoshinaga Y."/>
            <person name="Zwiers L.-H."/>
            <person name="Turgeon B."/>
            <person name="Goodwin S."/>
            <person name="Spatafora J."/>
            <person name="Crous P."/>
            <person name="Grigoriev I."/>
        </authorList>
    </citation>
    <scope>NUCLEOTIDE SEQUENCE</scope>
    <source>
        <strain evidence="2">CBS 115976</strain>
    </source>
</reference>
<keyword evidence="1" id="KW-1133">Transmembrane helix</keyword>
<accession>A0A6A6UFD2</accession>
<feature type="transmembrane region" description="Helical" evidence="1">
    <location>
        <begin position="85"/>
        <end position="105"/>
    </location>
</feature>
<feature type="transmembrane region" description="Helical" evidence="1">
    <location>
        <begin position="117"/>
        <end position="137"/>
    </location>
</feature>
<protein>
    <submittedName>
        <fullName evidence="2">Uncharacterized protein</fullName>
    </submittedName>
</protein>
<dbReference type="EMBL" id="MU004234">
    <property type="protein sequence ID" value="KAF2670197.1"/>
    <property type="molecule type" value="Genomic_DNA"/>
</dbReference>
<proteinExistence type="predicted"/>
<sequence length="740" mass="82827">MSTEATQIFTAQDVYLGIWTDWSYGRIRGATLTLNSQHGGLLAAFIALFVSFAGTSFFRFAYFVLHHIFSSNESQDTLYHQRQAILRNSANGTTGLWSLTCLLWIWRGSGSRIYSRLLPSIALTLIIVSAFAIAGIFSSRISSASGQYVLLSGFNCRRLQGWEDDHITPNFFTVFYPYFARTLIGDTNYAQQCYMENSAAMDCPRFIKPSLSSIIDRNATCPFGGDICKAKYSNIRIDTGFLDSHDDFGINSPPEDRVLYRSVQVCAPLKTEGHTGVNTMTQNATRVPMTTYRYGTLIPDLSTNNFTYQYPSNRPDNVVLNFTSALNADYTISSIYGAAYDEGDDAWSGFTPIDQLRVPDSEVTVAFLSPNGVIFSQQSKDLWYAANVPSDWRLGSLFGQRMVNYAFFPEEPVEVLACSRQQQWCKPGLPASKGCLPLSPVLEKNGRLRDQLWNTESQRNQLEWFNGIQARALDIADVSSLTRTLGVSCLSSRKSLVEGVQFDLPENQWQLEVEYWHKIHMATLQRLFVDTATGPSDERLKEFTIPPNTTEAQDMCRNQKVRSAEFTSFNVLGLVLTLSIGAVFIVTSYSIETACGMIQKRRNKGLYERMEWTTNGTLQLQRLAHEELGLGTWTRTVNEYPITERDQYLAVLDLDDTAHPKLKAVAPLKLKTAILSPSSKDAKPLNTNVEGAVNEISPISRSNTLATSPTVDGALTMTEKSRPLREDQVLVVKKTRSLTL</sequence>
<keyword evidence="1" id="KW-0812">Transmembrane</keyword>
<name>A0A6A6UFD2_9PEZI</name>
<organism evidence="2 3">
    <name type="scientific">Microthyrium microscopicum</name>
    <dbReference type="NCBI Taxonomy" id="703497"/>
    <lineage>
        <taxon>Eukaryota</taxon>
        <taxon>Fungi</taxon>
        <taxon>Dikarya</taxon>
        <taxon>Ascomycota</taxon>
        <taxon>Pezizomycotina</taxon>
        <taxon>Dothideomycetes</taxon>
        <taxon>Dothideomycetes incertae sedis</taxon>
        <taxon>Microthyriales</taxon>
        <taxon>Microthyriaceae</taxon>
        <taxon>Microthyrium</taxon>
    </lineage>
</organism>
<dbReference type="OrthoDB" id="3540210at2759"/>
<dbReference type="Proteomes" id="UP000799302">
    <property type="component" value="Unassembled WGS sequence"/>
</dbReference>
<evidence type="ECO:0000313" key="3">
    <source>
        <dbReference type="Proteomes" id="UP000799302"/>
    </source>
</evidence>
<feature type="transmembrane region" description="Helical" evidence="1">
    <location>
        <begin position="41"/>
        <end position="65"/>
    </location>
</feature>